<accession>A0ABU3I7F1</accession>
<evidence type="ECO:0000313" key="1">
    <source>
        <dbReference type="EMBL" id="MDT3728897.1"/>
    </source>
</evidence>
<reference evidence="1" key="1">
    <citation type="submission" date="2024-05" db="EMBL/GenBank/DDBJ databases">
        <title>30 novel species of actinomycetes from the DSMZ collection.</title>
        <authorList>
            <person name="Nouioui I."/>
        </authorList>
    </citation>
    <scope>NUCLEOTIDE SEQUENCE</scope>
    <source>
        <strain evidence="1">DSM 41972</strain>
    </source>
</reference>
<dbReference type="Proteomes" id="UP001181313">
    <property type="component" value="Unassembled WGS sequence"/>
</dbReference>
<dbReference type="EMBL" id="JAVSGH010000082">
    <property type="protein sequence ID" value="MDT3728897.1"/>
    <property type="molecule type" value="Genomic_DNA"/>
</dbReference>
<comment type="caution">
    <text evidence="1">The sequence shown here is derived from an EMBL/GenBank/DDBJ whole genome shotgun (WGS) entry which is preliminary data.</text>
</comment>
<name>A0ABU3I7F1_9ACTN</name>
<dbReference type="RefSeq" id="WP_139118594.1">
    <property type="nucleotide sequence ID" value="NZ_JAVSGH010000082.1"/>
</dbReference>
<evidence type="ECO:0008006" key="3">
    <source>
        <dbReference type="Google" id="ProtNLM"/>
    </source>
</evidence>
<keyword evidence="2" id="KW-1185">Reference proteome</keyword>
<proteinExistence type="predicted"/>
<organism evidence="1 2">
    <name type="scientific">Streptomyces althioticus subsp. attaecolombicae</name>
    <dbReference type="NCBI Taxonomy" id="3075534"/>
    <lineage>
        <taxon>Bacteria</taxon>
        <taxon>Bacillati</taxon>
        <taxon>Actinomycetota</taxon>
        <taxon>Actinomycetes</taxon>
        <taxon>Kitasatosporales</taxon>
        <taxon>Streptomycetaceae</taxon>
        <taxon>Streptomyces</taxon>
        <taxon>Streptomyces althioticus group</taxon>
    </lineage>
</organism>
<evidence type="ECO:0000313" key="2">
    <source>
        <dbReference type="Proteomes" id="UP001181313"/>
    </source>
</evidence>
<sequence>MIDPKRIDLPDFLVTWYGAPSRSATPLPDSCDWLPDPLKEWHTLTSRWEKRLTFTTTMIPPERIRIAEDGKAIFMVDATGDWRWCIDPDDPDGVFDAERYEPWGRNPEQLTEFLVHNTVREVVYGAAARVRALAVPEETLTEILAPMVEVAFGAWEWPAPGYRIFMGGAALAETVKADSGPGWDVEVVASEFDRLSYLEGISGVRWRR</sequence>
<protein>
    <recommendedName>
        <fullName evidence="3">Immunity protein 35 domain-containing protein</fullName>
    </recommendedName>
</protein>
<gene>
    <name evidence="1" type="ORF">ROS62_30140</name>
</gene>